<name>A0A1D2VNK4_9ASCO</name>
<dbReference type="FunCoup" id="A0A1D2VNK4">
    <property type="interactions" value="36"/>
</dbReference>
<dbReference type="Proteomes" id="UP000095038">
    <property type="component" value="Unassembled WGS sequence"/>
</dbReference>
<dbReference type="OrthoDB" id="2150604at2759"/>
<organism evidence="1 2">
    <name type="scientific">Ascoidea rubescens DSM 1968</name>
    <dbReference type="NCBI Taxonomy" id="1344418"/>
    <lineage>
        <taxon>Eukaryota</taxon>
        <taxon>Fungi</taxon>
        <taxon>Dikarya</taxon>
        <taxon>Ascomycota</taxon>
        <taxon>Saccharomycotina</taxon>
        <taxon>Saccharomycetes</taxon>
        <taxon>Ascoideaceae</taxon>
        <taxon>Ascoidea</taxon>
    </lineage>
</organism>
<protein>
    <recommendedName>
        <fullName evidence="3">Condensation domain-containing protein</fullName>
    </recommendedName>
</protein>
<accession>A0A1D2VNK4</accession>
<gene>
    <name evidence="1" type="ORF">ASCRUDRAFT_127426</name>
</gene>
<dbReference type="AlphaFoldDB" id="A0A1D2VNK4"/>
<dbReference type="InterPro" id="IPR052058">
    <property type="entry name" value="Alcohol_O-acetyltransferase"/>
</dbReference>
<dbReference type="Pfam" id="PF07247">
    <property type="entry name" value="AATase"/>
    <property type="match status" value="1"/>
</dbReference>
<dbReference type="InterPro" id="IPR010828">
    <property type="entry name" value="Atf2/Sli1-like"/>
</dbReference>
<dbReference type="RefSeq" id="XP_020049442.1">
    <property type="nucleotide sequence ID" value="XM_020188974.1"/>
</dbReference>
<dbReference type="EMBL" id="KV454476">
    <property type="protein sequence ID" value="ODV63135.1"/>
    <property type="molecule type" value="Genomic_DNA"/>
</dbReference>
<dbReference type="PANTHER" id="PTHR28037">
    <property type="entry name" value="ALCOHOL O-ACETYLTRANSFERASE 1-RELATED"/>
    <property type="match status" value="1"/>
</dbReference>
<evidence type="ECO:0008006" key="3">
    <source>
        <dbReference type="Google" id="ProtNLM"/>
    </source>
</evidence>
<evidence type="ECO:0000313" key="1">
    <source>
        <dbReference type="EMBL" id="ODV63135.1"/>
    </source>
</evidence>
<dbReference type="PANTHER" id="PTHR28037:SF1">
    <property type="entry name" value="ALCOHOL O-ACETYLTRANSFERASE 1-RELATED"/>
    <property type="match status" value="1"/>
</dbReference>
<dbReference type="GeneID" id="30962610"/>
<dbReference type="InParanoid" id="A0A1D2VNK4"/>
<proteinExistence type="predicted"/>
<reference evidence="2" key="1">
    <citation type="submission" date="2016-05" db="EMBL/GenBank/DDBJ databases">
        <title>Comparative genomics of biotechnologically important yeasts.</title>
        <authorList>
            <consortium name="DOE Joint Genome Institute"/>
            <person name="Riley R."/>
            <person name="Haridas S."/>
            <person name="Wolfe K.H."/>
            <person name="Lopes M.R."/>
            <person name="Hittinger C.T."/>
            <person name="Goker M."/>
            <person name="Salamov A."/>
            <person name="Wisecaver J."/>
            <person name="Long T.M."/>
            <person name="Aerts A.L."/>
            <person name="Barry K."/>
            <person name="Choi C."/>
            <person name="Clum A."/>
            <person name="Coughlan A.Y."/>
            <person name="Deshpande S."/>
            <person name="Douglass A.P."/>
            <person name="Hanson S.J."/>
            <person name="Klenk H.-P."/>
            <person name="Labutti K."/>
            <person name="Lapidus A."/>
            <person name="Lindquist E."/>
            <person name="Lipzen A."/>
            <person name="Meier-Kolthoff J.P."/>
            <person name="Ohm R.A."/>
            <person name="Otillar R.P."/>
            <person name="Pangilinan J."/>
            <person name="Peng Y."/>
            <person name="Rokas A."/>
            <person name="Rosa C.A."/>
            <person name="Scheuner C."/>
            <person name="Sibirny A.A."/>
            <person name="Slot J.C."/>
            <person name="Stielow J.B."/>
            <person name="Sun H."/>
            <person name="Kurtzman C.P."/>
            <person name="Blackwell M."/>
            <person name="Grigoriev I.V."/>
            <person name="Jeffries T.W."/>
        </authorList>
    </citation>
    <scope>NUCLEOTIDE SEQUENCE [LARGE SCALE GENOMIC DNA]</scope>
    <source>
        <strain evidence="2">DSM 1968</strain>
    </source>
</reference>
<dbReference type="STRING" id="1344418.A0A1D2VNK4"/>
<keyword evidence="2" id="KW-1185">Reference proteome</keyword>
<evidence type="ECO:0000313" key="2">
    <source>
        <dbReference type="Proteomes" id="UP000095038"/>
    </source>
</evidence>
<dbReference type="GO" id="GO:0008080">
    <property type="term" value="F:N-acetyltransferase activity"/>
    <property type="evidence" value="ECO:0007669"/>
    <property type="project" value="TreeGrafter"/>
</dbReference>
<sequence length="500" mass="58101">MEDIARRFTRSAGYAEQFWIAFNNIKAHKHLLINTTFNKPLPKELIITATRNILLKHSYLALRIVKDKDFDKRTKLEYILTPCSKIRISDVLNFEYDANYKTEIDEQYLLKLDRNYDFFQLYKKNKPFWKIEVLNDIHVSFICDHMLDGMSAVRFQIDLVNEVNKIKDTYTIGDLLENNSLFDFQKDYSLLAAIPKPIDEILDVIPSKSFREKFLINKLKPLKKYDSVDDKEGKINCFNFNKIFNTTDYPTVFKIIKFNHQENLKILSLCKTHNVKMNSFIHAAFISAISNYALDINEAPSTGEFAFPINLRAFMDEYKTDNDILYGCFVSLGFYGIERQVLYNNMNPFSWNLVKVINKKRSENIKNYMESVYEGMGMRKYLDSETDALERAINSRLGQLKTDSLRISNLGFNVVNNKNFGENNYKITNMLLSQNMGTLSTSLVLNIVSTENGMNILLGTIGGLFDKNVSKNQVKLDQVYERFRYILLNGTDLSNKNTGF</sequence>